<evidence type="ECO:0000256" key="1">
    <source>
        <dbReference type="ARBA" id="ARBA00004651"/>
    </source>
</evidence>
<reference evidence="12" key="1">
    <citation type="journal article" date="2019" name="Int. J. Syst. Evol. Microbiol.">
        <title>The Global Catalogue of Microorganisms (GCM) 10K type strain sequencing project: providing services to taxonomists for standard genome sequencing and annotation.</title>
        <authorList>
            <consortium name="The Broad Institute Genomics Platform"/>
            <consortium name="The Broad Institute Genome Sequencing Center for Infectious Disease"/>
            <person name="Wu L."/>
            <person name="Ma J."/>
        </authorList>
    </citation>
    <scope>NUCLEOTIDE SEQUENCE [LARGE SCALE GENOMIC DNA]</scope>
    <source>
        <strain evidence="12">XZYJT-10</strain>
    </source>
</reference>
<gene>
    <name evidence="11" type="ORF">ACFQS1_03070</name>
</gene>
<dbReference type="InterPro" id="IPR043968">
    <property type="entry name" value="SGNH"/>
</dbReference>
<evidence type="ECO:0000259" key="10">
    <source>
        <dbReference type="Pfam" id="PF19040"/>
    </source>
</evidence>
<keyword evidence="3" id="KW-0808">Transferase</keyword>
<evidence type="ECO:0000256" key="8">
    <source>
        <dbReference type="SAM" id="Phobius"/>
    </source>
</evidence>
<evidence type="ECO:0000256" key="5">
    <source>
        <dbReference type="ARBA" id="ARBA00022989"/>
    </source>
</evidence>
<dbReference type="Gene3D" id="3.40.50.1110">
    <property type="entry name" value="SGNH hydrolase"/>
    <property type="match status" value="1"/>
</dbReference>
<dbReference type="PANTHER" id="PTHR23028">
    <property type="entry name" value="ACETYLTRANSFERASE"/>
    <property type="match status" value="1"/>
</dbReference>
<sequence length="676" mass="72986">MGMPDSHQAVPRRSFGYSPALDGIRALAVTAVVLFHAGVGGLSGGFLGVDTFFVLSGFLITSLLLRERARSGRIRLRHFWVRRARRLLPALLTVLAATVIAGHYLLDEGDLGLLRTDAYAALAYVANWRMIFRGTGYVAATATPSPLQHTWSLGIEEQFYLLWPLLVAGLLAWLAARRALATLLWLCVGGTVLSEALCAWLFRPESLGRAYYGTDTRAQALLIGAGLAALLTGPAPAWLSRAFGRSRLGVLAGAALAVTFWLWHAAGDQAAWMYHGGLTLAALATAVVIAHVIVQPAAPLARALALPPLVWLGRISYGVYLWHWPLFTFVTADLTGLSRWPLLAVRLAGTLGVAVLSYHLVEQPIRRGVLARRLPRPAPAAVTAGALAVLIGVVALGTTPRAGDATSGIAAAPVIVSVPDAEPHAAAPISRPQRPKSAPPHEPRVTFFGDSVSWVIGSYLPEHPGMWTSVRAIQGCGIATLPDILQLGTPHTNYPGCTSWQRRWQRGVDQDNPDVAVIELNRWELMDRRYQGRYQHVGDPAYDAYLQTQLETAIRIAGSRGAAVVLLTAAYTHRAERPDGGLYPEDEPDRVDAWNALLHEVAARHPAQVTVLDLNPLVCPDGKFTWRMDGMKVRSDGLHYTPAAVKKIIAPWLLPRLAAIATGDAPPPDQRARPGA</sequence>
<feature type="transmembrane region" description="Helical" evidence="8">
    <location>
        <begin position="248"/>
        <end position="266"/>
    </location>
</feature>
<dbReference type="InterPro" id="IPR050879">
    <property type="entry name" value="Acyltransferase_3"/>
</dbReference>
<dbReference type="PANTHER" id="PTHR23028:SF53">
    <property type="entry name" value="ACYL_TRANSF_3 DOMAIN-CONTAINING PROTEIN"/>
    <property type="match status" value="1"/>
</dbReference>
<feature type="transmembrane region" description="Helical" evidence="8">
    <location>
        <begin position="159"/>
        <end position="176"/>
    </location>
</feature>
<dbReference type="Pfam" id="PF01757">
    <property type="entry name" value="Acyl_transf_3"/>
    <property type="match status" value="1"/>
</dbReference>
<keyword evidence="7 11" id="KW-0012">Acyltransferase</keyword>
<evidence type="ECO:0000256" key="6">
    <source>
        <dbReference type="ARBA" id="ARBA00023136"/>
    </source>
</evidence>
<evidence type="ECO:0000256" key="2">
    <source>
        <dbReference type="ARBA" id="ARBA00022475"/>
    </source>
</evidence>
<dbReference type="InterPro" id="IPR002656">
    <property type="entry name" value="Acyl_transf_3_dom"/>
</dbReference>
<keyword evidence="6 8" id="KW-0472">Membrane</keyword>
<keyword evidence="4 8" id="KW-0812">Transmembrane</keyword>
<keyword evidence="5 8" id="KW-1133">Transmembrane helix</keyword>
<feature type="transmembrane region" description="Helical" evidence="8">
    <location>
        <begin position="303"/>
        <end position="323"/>
    </location>
</feature>
<dbReference type="RefSeq" id="WP_378964399.1">
    <property type="nucleotide sequence ID" value="NZ_JBHTBJ010000001.1"/>
</dbReference>
<feature type="transmembrane region" description="Helical" evidence="8">
    <location>
        <begin position="183"/>
        <end position="202"/>
    </location>
</feature>
<feature type="domain" description="SGNH" evidence="10">
    <location>
        <begin position="441"/>
        <end position="649"/>
    </location>
</feature>
<dbReference type="EMBL" id="JBHTBJ010000001">
    <property type="protein sequence ID" value="MFC7272952.1"/>
    <property type="molecule type" value="Genomic_DNA"/>
</dbReference>
<dbReference type="Pfam" id="PF19040">
    <property type="entry name" value="SGNH"/>
    <property type="match status" value="1"/>
</dbReference>
<feature type="transmembrane region" description="Helical" evidence="8">
    <location>
        <begin position="272"/>
        <end position="294"/>
    </location>
</feature>
<keyword evidence="12" id="KW-1185">Reference proteome</keyword>
<evidence type="ECO:0000259" key="9">
    <source>
        <dbReference type="Pfam" id="PF01757"/>
    </source>
</evidence>
<evidence type="ECO:0000256" key="7">
    <source>
        <dbReference type="ARBA" id="ARBA00023315"/>
    </source>
</evidence>
<feature type="transmembrane region" description="Helical" evidence="8">
    <location>
        <begin position="45"/>
        <end position="65"/>
    </location>
</feature>
<comment type="caution">
    <text evidence="11">The sequence shown here is derived from an EMBL/GenBank/DDBJ whole genome shotgun (WGS) entry which is preliminary data.</text>
</comment>
<organism evidence="11 12">
    <name type="scientific">Paractinoplanes rhizophilus</name>
    <dbReference type="NCBI Taxonomy" id="1416877"/>
    <lineage>
        <taxon>Bacteria</taxon>
        <taxon>Bacillati</taxon>
        <taxon>Actinomycetota</taxon>
        <taxon>Actinomycetes</taxon>
        <taxon>Micromonosporales</taxon>
        <taxon>Micromonosporaceae</taxon>
        <taxon>Paractinoplanes</taxon>
    </lineage>
</organism>
<dbReference type="GO" id="GO:0016746">
    <property type="term" value="F:acyltransferase activity"/>
    <property type="evidence" value="ECO:0007669"/>
    <property type="project" value="UniProtKB-KW"/>
</dbReference>
<feature type="domain" description="Acyltransferase 3" evidence="9">
    <location>
        <begin position="20"/>
        <end position="357"/>
    </location>
</feature>
<evidence type="ECO:0000256" key="3">
    <source>
        <dbReference type="ARBA" id="ARBA00022679"/>
    </source>
</evidence>
<feature type="transmembrane region" description="Helical" evidence="8">
    <location>
        <begin position="381"/>
        <end position="399"/>
    </location>
</feature>
<evidence type="ECO:0000256" key="4">
    <source>
        <dbReference type="ARBA" id="ARBA00022692"/>
    </source>
</evidence>
<feature type="transmembrane region" description="Helical" evidence="8">
    <location>
        <begin position="86"/>
        <end position="106"/>
    </location>
</feature>
<evidence type="ECO:0000313" key="11">
    <source>
        <dbReference type="EMBL" id="MFC7272952.1"/>
    </source>
</evidence>
<comment type="subcellular location">
    <subcellularLocation>
        <location evidence="1">Cell membrane</location>
        <topology evidence="1">Multi-pass membrane protein</topology>
    </subcellularLocation>
</comment>
<proteinExistence type="predicted"/>
<name>A0ABW2HI63_9ACTN</name>
<dbReference type="SUPFAM" id="SSF52266">
    <property type="entry name" value="SGNH hydrolase"/>
    <property type="match status" value="1"/>
</dbReference>
<keyword evidence="2" id="KW-1003">Cell membrane</keyword>
<evidence type="ECO:0000313" key="12">
    <source>
        <dbReference type="Proteomes" id="UP001596548"/>
    </source>
</evidence>
<feature type="transmembrane region" description="Helical" evidence="8">
    <location>
        <begin position="20"/>
        <end position="39"/>
    </location>
</feature>
<dbReference type="Proteomes" id="UP001596548">
    <property type="component" value="Unassembled WGS sequence"/>
</dbReference>
<feature type="transmembrane region" description="Helical" evidence="8">
    <location>
        <begin position="343"/>
        <end position="361"/>
    </location>
</feature>
<protein>
    <submittedName>
        <fullName evidence="11">Acyltransferase family protein</fullName>
    </submittedName>
</protein>
<feature type="transmembrane region" description="Helical" evidence="8">
    <location>
        <begin position="222"/>
        <end position="239"/>
    </location>
</feature>
<accession>A0ABW2HI63</accession>
<dbReference type="InterPro" id="IPR036514">
    <property type="entry name" value="SGNH_hydro_sf"/>
</dbReference>